<evidence type="ECO:0000259" key="4">
    <source>
        <dbReference type="PROSITE" id="PS50011"/>
    </source>
</evidence>
<dbReference type="InterPro" id="IPR001245">
    <property type="entry name" value="Ser-Thr/Tyr_kinase_cat_dom"/>
</dbReference>
<reference evidence="5" key="1">
    <citation type="journal article" date="2021" name="Genome Biol. Evol.">
        <title>A High-Quality Reference Genome for a Parasitic Bivalve with Doubly Uniparental Inheritance (Bivalvia: Unionida).</title>
        <authorList>
            <person name="Smith C.H."/>
        </authorList>
    </citation>
    <scope>NUCLEOTIDE SEQUENCE</scope>
    <source>
        <strain evidence="5">CHS0354</strain>
    </source>
</reference>
<dbReference type="PANTHER" id="PTHR26392">
    <property type="entry name" value="MITOGEN-ACTIVATED PROTEIN KINASE KINASE KINASE 7-RELATED"/>
    <property type="match status" value="1"/>
</dbReference>
<reference evidence="5" key="2">
    <citation type="journal article" date="2021" name="Genome Biol. Evol.">
        <title>Developing a high-quality reference genome for a parasitic bivalve with doubly uniparental inheritance (Bivalvia: Unionida).</title>
        <authorList>
            <person name="Smith C.H."/>
        </authorList>
    </citation>
    <scope>NUCLEOTIDE SEQUENCE</scope>
    <source>
        <strain evidence="5">CHS0354</strain>
        <tissue evidence="5">Mantle</tissue>
    </source>
</reference>
<evidence type="ECO:0000256" key="3">
    <source>
        <dbReference type="SAM" id="MobiDB-lite"/>
    </source>
</evidence>
<evidence type="ECO:0000256" key="1">
    <source>
        <dbReference type="ARBA" id="ARBA00008171"/>
    </source>
</evidence>
<protein>
    <recommendedName>
        <fullName evidence="4">Protein kinase domain-containing protein</fullName>
    </recommendedName>
</protein>
<evidence type="ECO:0000313" key="5">
    <source>
        <dbReference type="EMBL" id="KAK3610631.1"/>
    </source>
</evidence>
<dbReference type="AlphaFoldDB" id="A0AAE0TI37"/>
<gene>
    <name evidence="5" type="ORF">CHS0354_009095</name>
</gene>
<dbReference type="Pfam" id="PF07714">
    <property type="entry name" value="PK_Tyr_Ser-Thr"/>
    <property type="match status" value="1"/>
</dbReference>
<dbReference type="Proteomes" id="UP001195483">
    <property type="component" value="Unassembled WGS sequence"/>
</dbReference>
<feature type="domain" description="Protein kinase" evidence="4">
    <location>
        <begin position="513"/>
        <end position="729"/>
    </location>
</feature>
<name>A0AAE0TI37_9BIVA</name>
<comment type="caution">
    <text evidence="5">The sequence shown here is derived from an EMBL/GenBank/DDBJ whole genome shotgun (WGS) entry which is preliminary data.</text>
</comment>
<dbReference type="InterPro" id="IPR000719">
    <property type="entry name" value="Prot_kinase_dom"/>
</dbReference>
<organism evidence="5 6">
    <name type="scientific">Potamilus streckersoni</name>
    <dbReference type="NCBI Taxonomy" id="2493646"/>
    <lineage>
        <taxon>Eukaryota</taxon>
        <taxon>Metazoa</taxon>
        <taxon>Spiralia</taxon>
        <taxon>Lophotrochozoa</taxon>
        <taxon>Mollusca</taxon>
        <taxon>Bivalvia</taxon>
        <taxon>Autobranchia</taxon>
        <taxon>Heteroconchia</taxon>
        <taxon>Palaeoheterodonta</taxon>
        <taxon>Unionida</taxon>
        <taxon>Unionoidea</taxon>
        <taxon>Unionidae</taxon>
        <taxon>Ambleminae</taxon>
        <taxon>Lampsilini</taxon>
        <taxon>Potamilus</taxon>
    </lineage>
</organism>
<dbReference type="SUPFAM" id="SSF56112">
    <property type="entry name" value="Protein kinase-like (PK-like)"/>
    <property type="match status" value="1"/>
</dbReference>
<reference evidence="5" key="3">
    <citation type="submission" date="2023-05" db="EMBL/GenBank/DDBJ databases">
        <authorList>
            <person name="Smith C.H."/>
        </authorList>
    </citation>
    <scope>NUCLEOTIDE SEQUENCE</scope>
    <source>
        <strain evidence="5">CHS0354</strain>
        <tissue evidence="5">Mantle</tissue>
    </source>
</reference>
<comment type="similarity">
    <text evidence="1">Belongs to the protein kinase superfamily. TKL Ser/Thr protein kinase family. ROCO subfamily.</text>
</comment>
<dbReference type="Gene3D" id="1.10.510.10">
    <property type="entry name" value="Transferase(Phosphotransferase) domain 1"/>
    <property type="match status" value="1"/>
</dbReference>
<proteinExistence type="inferred from homology"/>
<evidence type="ECO:0000313" key="6">
    <source>
        <dbReference type="Proteomes" id="UP001195483"/>
    </source>
</evidence>
<keyword evidence="6" id="KW-1185">Reference proteome</keyword>
<dbReference type="Gene3D" id="3.40.50.300">
    <property type="entry name" value="P-loop containing nucleotide triphosphate hydrolases"/>
    <property type="match status" value="1"/>
</dbReference>
<dbReference type="InterPro" id="IPR011009">
    <property type="entry name" value="Kinase-like_dom_sf"/>
</dbReference>
<keyword evidence="2" id="KW-0175">Coiled coil</keyword>
<dbReference type="GO" id="GO:0005524">
    <property type="term" value="F:ATP binding"/>
    <property type="evidence" value="ECO:0007669"/>
    <property type="project" value="InterPro"/>
</dbReference>
<sequence length="729" mass="85173">MIPSCSRLFSARVHHNDGTQEDINRKELTDILFMPEWIKLEHDISEVQILLNSKILQNTMVLLDSPGNWDNEFLEDLLINYINDHELHGFIYTVKTDNAGGVHEDMLLNLLRIVMKQQSDKQNGNITSRFDPRAAIFLCNRFDNIEASERDTVKEHIRRQLGKIWPGLSESQVIFFSCKNAKRVLKVDTDYVFDGFQSYLEGVRNLYFYAMDIRIRENYTWIETMLQRSQYHLRTVVKRLDLTERDLRQKLKTTQEKLKTLEKKSDSVISELRHDLEILTQNISKQLEIYLKTPMVKTQLVSCWAEEDLPKAYLGSWAYIKARVEDAFYVRLGQLLDEWIHDNKTIKERDGNEKIEENIDGNGDSGLGRSLHPQEFPDDMTENSSTKLFLSRPLKQTFVRDYINRYKKQPVKYAQHRSRKLLSWLLEGKRKGKMELLTLIKNLLARSYSFIESLKRNVPNFIRVTNMELQRFQKCEEKERQHQSEYQKLLTSFEQLKSSFREYGKDEIRVEEFTKDKEILKKEFDVLKLIQEAEVKTKVCKRQNPQGLWTVYQDGFLCKFEKRAPVTIRVYLPFSGMVHTFHEVAKLSSLNVENIFLANFWGIHHTNAPTPAFIYDGRYQSLGRCLTFLAAGHNEGGAQRMDIMLNVVRALDYLENKNLVHMELTRETITVTDTGEVRLTGACLPRIATFPSEMETISLGNFCYLAPEVLKGECYTSAADILLIRIAFS</sequence>
<feature type="coiled-coil region" evidence="2">
    <location>
        <begin position="237"/>
        <end position="271"/>
    </location>
</feature>
<dbReference type="PROSITE" id="PS50011">
    <property type="entry name" value="PROTEIN_KINASE_DOM"/>
    <property type="match status" value="1"/>
</dbReference>
<dbReference type="EMBL" id="JAEAOA010000587">
    <property type="protein sequence ID" value="KAK3610631.1"/>
    <property type="molecule type" value="Genomic_DNA"/>
</dbReference>
<dbReference type="GO" id="GO:0004672">
    <property type="term" value="F:protein kinase activity"/>
    <property type="evidence" value="ECO:0007669"/>
    <property type="project" value="InterPro"/>
</dbReference>
<evidence type="ECO:0000256" key="2">
    <source>
        <dbReference type="SAM" id="Coils"/>
    </source>
</evidence>
<feature type="region of interest" description="Disordered" evidence="3">
    <location>
        <begin position="351"/>
        <end position="370"/>
    </location>
</feature>
<accession>A0AAE0TI37</accession>
<dbReference type="InterPro" id="IPR027417">
    <property type="entry name" value="P-loop_NTPase"/>
</dbReference>
<dbReference type="PANTHER" id="PTHR26392:SF92">
    <property type="entry name" value="PROTEIN KINASE DOMAIN-CONTAINING PROTEIN"/>
    <property type="match status" value="1"/>
</dbReference>